<accession>A0A225NMU6</accession>
<feature type="modified residue" description="4-aspartylphosphate" evidence="2">
    <location>
        <position position="58"/>
    </location>
</feature>
<reference evidence="4 5" key="1">
    <citation type="submission" date="2013-04" db="EMBL/GenBank/DDBJ databases">
        <title>Oceanicola sp. 22II1-22F33 Genome Sequencing.</title>
        <authorList>
            <person name="Lai Q."/>
            <person name="Li G."/>
            <person name="Shao Z."/>
        </authorList>
    </citation>
    <scope>NUCLEOTIDE SEQUENCE [LARGE SCALE GENOMIC DNA]</scope>
    <source>
        <strain evidence="4 5">22II1-22F33</strain>
    </source>
</reference>
<feature type="domain" description="Response regulatory" evidence="3">
    <location>
        <begin position="7"/>
        <end position="127"/>
    </location>
</feature>
<evidence type="ECO:0000259" key="3">
    <source>
        <dbReference type="PROSITE" id="PS50110"/>
    </source>
</evidence>
<dbReference type="PANTHER" id="PTHR44591">
    <property type="entry name" value="STRESS RESPONSE REGULATOR PROTEIN 1"/>
    <property type="match status" value="1"/>
</dbReference>
<dbReference type="PANTHER" id="PTHR44591:SF3">
    <property type="entry name" value="RESPONSE REGULATORY DOMAIN-CONTAINING PROTEIN"/>
    <property type="match status" value="1"/>
</dbReference>
<organism evidence="4 5">
    <name type="scientific">Marinibacterium profundimaris</name>
    <dbReference type="NCBI Taxonomy" id="1679460"/>
    <lineage>
        <taxon>Bacteria</taxon>
        <taxon>Pseudomonadati</taxon>
        <taxon>Pseudomonadota</taxon>
        <taxon>Alphaproteobacteria</taxon>
        <taxon>Rhodobacterales</taxon>
        <taxon>Paracoccaceae</taxon>
        <taxon>Marinibacterium</taxon>
    </lineage>
</organism>
<dbReference type="Proteomes" id="UP000215377">
    <property type="component" value="Unassembled WGS sequence"/>
</dbReference>
<name>A0A225NMU6_9RHOB</name>
<dbReference type="AlphaFoldDB" id="A0A225NMU6"/>
<dbReference type="InterPro" id="IPR011006">
    <property type="entry name" value="CheY-like_superfamily"/>
</dbReference>
<dbReference type="InterPro" id="IPR050595">
    <property type="entry name" value="Bact_response_regulator"/>
</dbReference>
<dbReference type="SUPFAM" id="SSF52172">
    <property type="entry name" value="CheY-like"/>
    <property type="match status" value="1"/>
</dbReference>
<dbReference type="InterPro" id="IPR001789">
    <property type="entry name" value="Sig_transdc_resp-reg_receiver"/>
</dbReference>
<proteinExistence type="predicted"/>
<evidence type="ECO:0000313" key="4">
    <source>
        <dbReference type="EMBL" id="OWU75723.1"/>
    </source>
</evidence>
<gene>
    <name evidence="4" type="ORF">ATO3_05845</name>
</gene>
<dbReference type="Gene3D" id="3.40.50.2300">
    <property type="match status" value="1"/>
</dbReference>
<dbReference type="GO" id="GO:0000160">
    <property type="term" value="P:phosphorelay signal transduction system"/>
    <property type="evidence" value="ECO:0007669"/>
    <property type="project" value="InterPro"/>
</dbReference>
<dbReference type="SMART" id="SM00448">
    <property type="entry name" value="REC"/>
    <property type="match status" value="1"/>
</dbReference>
<evidence type="ECO:0000313" key="5">
    <source>
        <dbReference type="Proteomes" id="UP000215377"/>
    </source>
</evidence>
<dbReference type="OrthoDB" id="9801602at2"/>
<keyword evidence="1 2" id="KW-0597">Phosphoprotein</keyword>
<dbReference type="Pfam" id="PF00072">
    <property type="entry name" value="Response_reg"/>
    <property type="match status" value="1"/>
</dbReference>
<dbReference type="PROSITE" id="PS50110">
    <property type="entry name" value="RESPONSE_REGULATORY"/>
    <property type="match status" value="1"/>
</dbReference>
<comment type="caution">
    <text evidence="4">The sequence shown here is derived from an EMBL/GenBank/DDBJ whole genome shotgun (WGS) entry which is preliminary data.</text>
</comment>
<sequence length="127" mass="14428">MSESRKKILLVEDDWFTRFMMQEIRDTLNVEIDIADSVSDGLSRFRDNPDAYGLVLMDAQMPVDNGHDAGQPFHDMPERFGQEVPIIAVSTDERLLDDGLLRSYGISGHLRKPVTPGELMALIDRYC</sequence>
<dbReference type="RefSeq" id="WP_143747235.1">
    <property type="nucleotide sequence ID" value="NZ_AQQR01000002.1"/>
</dbReference>
<evidence type="ECO:0000256" key="1">
    <source>
        <dbReference type="ARBA" id="ARBA00022553"/>
    </source>
</evidence>
<evidence type="ECO:0000256" key="2">
    <source>
        <dbReference type="PROSITE-ProRule" id="PRU00169"/>
    </source>
</evidence>
<protein>
    <recommendedName>
        <fullName evidence="3">Response regulatory domain-containing protein</fullName>
    </recommendedName>
</protein>
<keyword evidence="5" id="KW-1185">Reference proteome</keyword>
<dbReference type="EMBL" id="AQQR01000002">
    <property type="protein sequence ID" value="OWU75723.1"/>
    <property type="molecule type" value="Genomic_DNA"/>
</dbReference>